<dbReference type="GO" id="GO:0005524">
    <property type="term" value="F:ATP binding"/>
    <property type="evidence" value="ECO:0007669"/>
    <property type="project" value="UniProtKB-KW"/>
</dbReference>
<dbReference type="PANTHER" id="PTHR34299">
    <property type="entry name" value="DIACYLGLYCEROL KINASE"/>
    <property type="match status" value="1"/>
</dbReference>
<protein>
    <recommendedName>
        <fullName evidence="5">Diacylglycerol kinase</fullName>
        <ecNumber evidence="5">2.7.1.107</ecNumber>
    </recommendedName>
</protein>
<organism evidence="6 7">
    <name type="scientific">SAR92 bacterium BACL26 MAG-121220-bin70</name>
    <dbReference type="NCBI Taxonomy" id="1655626"/>
    <lineage>
        <taxon>Bacteria</taxon>
        <taxon>Pseudomonadati</taxon>
        <taxon>Pseudomonadota</taxon>
        <taxon>Gammaproteobacteria</taxon>
        <taxon>Cellvibrionales</taxon>
        <taxon>Porticoccaceae</taxon>
        <taxon>SAR92 clade</taxon>
    </lineage>
</organism>
<keyword evidence="5" id="KW-1133">Transmembrane helix</keyword>
<keyword evidence="5" id="KW-0472">Membrane</keyword>
<comment type="subcellular location">
    <subcellularLocation>
        <location evidence="5">Cell inner membrane</location>
        <topology evidence="5">Multi-pass membrane protein</topology>
    </subcellularLocation>
</comment>
<evidence type="ECO:0000313" key="6">
    <source>
        <dbReference type="EMBL" id="KRO93442.1"/>
    </source>
</evidence>
<keyword evidence="5" id="KW-0997">Cell inner membrane</keyword>
<evidence type="ECO:0000256" key="3">
    <source>
        <dbReference type="PIRSR" id="PIRSR600829-3"/>
    </source>
</evidence>
<dbReference type="Pfam" id="PF01219">
    <property type="entry name" value="DAGK_prokar"/>
    <property type="match status" value="1"/>
</dbReference>
<evidence type="ECO:0000256" key="2">
    <source>
        <dbReference type="PIRSR" id="PIRSR600829-2"/>
    </source>
</evidence>
<dbReference type="PANTHER" id="PTHR34299:SF1">
    <property type="entry name" value="DIACYLGLYCEROL KINASE"/>
    <property type="match status" value="1"/>
</dbReference>
<comment type="caution">
    <text evidence="6">The sequence shown here is derived from an EMBL/GenBank/DDBJ whole genome shotgun (WGS) entry which is preliminary data.</text>
</comment>
<comment type="catalytic activity">
    <reaction evidence="5">
        <text>a 1,2-diacyl-sn-glycerol + ATP = a 1,2-diacyl-sn-glycero-3-phosphate + ADP + H(+)</text>
        <dbReference type="Rhea" id="RHEA:10272"/>
        <dbReference type="ChEBI" id="CHEBI:15378"/>
        <dbReference type="ChEBI" id="CHEBI:17815"/>
        <dbReference type="ChEBI" id="CHEBI:30616"/>
        <dbReference type="ChEBI" id="CHEBI:58608"/>
        <dbReference type="ChEBI" id="CHEBI:456216"/>
        <dbReference type="EC" id="2.7.1.107"/>
    </reaction>
</comment>
<keyword evidence="3 5" id="KW-0067">ATP-binding</keyword>
<evidence type="ECO:0000256" key="4">
    <source>
        <dbReference type="PIRSR" id="PIRSR600829-4"/>
    </source>
</evidence>
<feature type="binding site" evidence="3">
    <location>
        <begin position="98"/>
        <end position="99"/>
    </location>
    <ligand>
        <name>ATP</name>
        <dbReference type="ChEBI" id="CHEBI:30616"/>
    </ligand>
</feature>
<accession>A0A0R2U722</accession>
<reference evidence="6 7" key="1">
    <citation type="submission" date="2015-10" db="EMBL/GenBank/DDBJ databases">
        <title>Metagenome-Assembled Genomes uncover a global brackish microbiome.</title>
        <authorList>
            <person name="Hugerth L.W."/>
            <person name="Larsson J."/>
            <person name="Alneberg J."/>
            <person name="Lindh M.V."/>
            <person name="Legrand C."/>
            <person name="Pinhassi J."/>
            <person name="Andersson A.F."/>
        </authorList>
    </citation>
    <scope>NUCLEOTIDE SEQUENCE [LARGE SCALE GENOMIC DNA]</scope>
    <source>
        <strain evidence="6">BACL26 MAG-121220-bin70</strain>
    </source>
</reference>
<sequence length="126" mass="13931">MLTKGILGLLYRRLVLTTKHSIQGIDSALRTQEAFRCEMLASVILLPLALYVATDYLQLILLVGTVLMVLIVELLNTGIEVVVDRISLEFHELSGRAKDVGSAAVLISLILFLAVWGVIINENYYS</sequence>
<keyword evidence="4" id="KW-0460">Magnesium</keyword>
<dbReference type="GO" id="GO:0046872">
    <property type="term" value="F:metal ion binding"/>
    <property type="evidence" value="ECO:0007669"/>
    <property type="project" value="UniProtKB-KW"/>
</dbReference>
<evidence type="ECO:0000313" key="7">
    <source>
        <dbReference type="Proteomes" id="UP000051213"/>
    </source>
</evidence>
<keyword evidence="5" id="KW-1208">Phospholipid metabolism</keyword>
<dbReference type="InterPro" id="IPR033718">
    <property type="entry name" value="DAGK_prok"/>
</dbReference>
<dbReference type="GO" id="GO:0005886">
    <property type="term" value="C:plasma membrane"/>
    <property type="evidence" value="ECO:0007669"/>
    <property type="project" value="UniProtKB-SubCell"/>
</dbReference>
<keyword evidence="4" id="KW-0479">Metal-binding</keyword>
<dbReference type="GO" id="GO:0004143">
    <property type="term" value="F:ATP-dependent diacylglycerol kinase activity"/>
    <property type="evidence" value="ECO:0007669"/>
    <property type="project" value="UniProtKB-EC"/>
</dbReference>
<feature type="binding site" evidence="2">
    <location>
        <position position="73"/>
    </location>
    <ligand>
        <name>substrate</name>
    </ligand>
</feature>
<feature type="binding site" evidence="4">
    <location>
        <position position="80"/>
    </location>
    <ligand>
        <name>a divalent metal cation</name>
        <dbReference type="ChEBI" id="CHEBI:60240"/>
    </ligand>
</feature>
<dbReference type="GO" id="GO:0006654">
    <property type="term" value="P:phosphatidic acid biosynthetic process"/>
    <property type="evidence" value="ECO:0007669"/>
    <property type="project" value="InterPro"/>
</dbReference>
<keyword evidence="5" id="KW-0808">Transferase</keyword>
<dbReference type="AlphaFoldDB" id="A0A0R2U722"/>
<comment type="function">
    <text evidence="5">Catalyzes the ATP-dependent phosphorylation of sn-l,2-diacylglycerol (DAG) to phosphatidic acid. Involved in the recycling of diacylglycerol produced as a by-product during membrane-derived oligosaccharide (MDO) biosynthesis.</text>
</comment>
<name>A0A0R2U722_9GAMM</name>
<dbReference type="Gene3D" id="1.10.3830.10">
    <property type="entry name" value="Diacylglycerol kinase (DAGK) domain"/>
    <property type="match status" value="1"/>
</dbReference>
<feature type="binding site" evidence="2">
    <location>
        <position position="13"/>
    </location>
    <ligand>
        <name>substrate</name>
    </ligand>
</feature>
<evidence type="ECO:0000256" key="1">
    <source>
        <dbReference type="PIRSR" id="PIRSR600829-1"/>
    </source>
</evidence>
<dbReference type="InterPro" id="IPR000829">
    <property type="entry name" value="DAGK"/>
</dbReference>
<evidence type="ECO:0000256" key="5">
    <source>
        <dbReference type="RuleBase" id="RU363065"/>
    </source>
</evidence>
<keyword evidence="5" id="KW-0443">Lipid metabolism</keyword>
<feature type="binding site" evidence="3">
    <location>
        <begin position="89"/>
        <end position="91"/>
    </location>
    <ligand>
        <name>ATP</name>
        <dbReference type="ChEBI" id="CHEBI:30616"/>
    </ligand>
</feature>
<dbReference type="EC" id="2.7.1.107" evidence="5"/>
<keyword evidence="3 5" id="KW-0547">Nucleotide-binding</keyword>
<comment type="caution">
    <text evidence="5">Lacks conserved residue(s) required for the propagation of feature annotation.</text>
</comment>
<comment type="similarity">
    <text evidence="5">Belongs to the bacterial diacylglycerol kinase family.</text>
</comment>
<feature type="binding site" evidence="2">
    <location>
        <begin position="34"/>
        <end position="38"/>
    </location>
    <ligand>
        <name>substrate</name>
    </ligand>
</feature>
<feature type="binding site" evidence="2">
    <location>
        <position position="102"/>
    </location>
    <ligand>
        <name>substrate</name>
    </ligand>
</feature>
<feature type="binding site" evidence="3">
    <location>
        <position position="80"/>
    </location>
    <ligand>
        <name>ATP</name>
        <dbReference type="ChEBI" id="CHEBI:30616"/>
    </ligand>
</feature>
<gene>
    <name evidence="6" type="ORF">ABS24_03640</name>
</gene>
<keyword evidence="5 6" id="KW-0418">Kinase</keyword>
<feature type="active site" description="Proton acceptor" evidence="1">
    <location>
        <position position="73"/>
    </location>
</feature>
<feature type="binding site" evidence="3">
    <location>
        <position position="13"/>
    </location>
    <ligand>
        <name>ATP</name>
        <dbReference type="ChEBI" id="CHEBI:30616"/>
    </ligand>
</feature>
<dbReference type="CDD" id="cd14264">
    <property type="entry name" value="DAGK_IM"/>
    <property type="match status" value="1"/>
</dbReference>
<feature type="transmembrane region" description="Helical" evidence="5">
    <location>
        <begin position="59"/>
        <end position="79"/>
    </location>
</feature>
<dbReference type="EMBL" id="LICA01000255">
    <property type="protein sequence ID" value="KRO93442.1"/>
    <property type="molecule type" value="Genomic_DNA"/>
</dbReference>
<keyword evidence="5" id="KW-0812">Transmembrane</keyword>
<proteinExistence type="inferred from homology"/>
<feature type="transmembrane region" description="Helical" evidence="5">
    <location>
        <begin position="100"/>
        <end position="120"/>
    </location>
</feature>
<keyword evidence="5" id="KW-1003">Cell membrane</keyword>
<dbReference type="Proteomes" id="UP000051213">
    <property type="component" value="Unassembled WGS sequence"/>
</dbReference>
<comment type="cofactor">
    <cofactor evidence="4">
        <name>Mg(2+)</name>
        <dbReference type="ChEBI" id="CHEBI:18420"/>
    </cofactor>
    <text evidence="4">Mn(2+), Zn(2+), Cd(2+) and Co(2+) support activity to lesser extents.</text>
</comment>